<dbReference type="SMR" id="E3H6K1"/>
<dbReference type="InterPro" id="IPR036005">
    <property type="entry name" value="Creatinase/aminopeptidase-like"/>
</dbReference>
<evidence type="ECO:0000259" key="2">
    <source>
        <dbReference type="Pfam" id="PF01321"/>
    </source>
</evidence>
<dbReference type="InterPro" id="IPR000994">
    <property type="entry name" value="Pept_M24"/>
</dbReference>
<dbReference type="STRING" id="572544.Ilyop_0097"/>
<organism evidence="3 4">
    <name type="scientific">Ilyobacter polytropus (strain ATCC 51220 / DSM 2926 / LMG 16218 / CuHBu1)</name>
    <dbReference type="NCBI Taxonomy" id="572544"/>
    <lineage>
        <taxon>Bacteria</taxon>
        <taxon>Fusobacteriati</taxon>
        <taxon>Fusobacteriota</taxon>
        <taxon>Fusobacteriia</taxon>
        <taxon>Fusobacteriales</taxon>
        <taxon>Fusobacteriaceae</taxon>
        <taxon>Ilyobacter</taxon>
    </lineage>
</organism>
<dbReference type="InterPro" id="IPR050659">
    <property type="entry name" value="Peptidase_M24B"/>
</dbReference>
<dbReference type="InterPro" id="IPR029149">
    <property type="entry name" value="Creatin/AminoP/Spt16_N"/>
</dbReference>
<dbReference type="PANTHER" id="PTHR46112">
    <property type="entry name" value="AMINOPEPTIDASE"/>
    <property type="match status" value="1"/>
</dbReference>
<dbReference type="Gene3D" id="3.90.230.10">
    <property type="entry name" value="Creatinase/methionine aminopeptidase superfamily"/>
    <property type="match status" value="1"/>
</dbReference>
<dbReference type="RefSeq" id="WP_013386557.1">
    <property type="nucleotide sequence ID" value="NC_014632.1"/>
</dbReference>
<evidence type="ECO:0000313" key="3">
    <source>
        <dbReference type="EMBL" id="ADO81886.1"/>
    </source>
</evidence>
<feature type="domain" description="Creatinase N-terminal" evidence="2">
    <location>
        <begin position="12"/>
        <end position="158"/>
    </location>
</feature>
<keyword evidence="4" id="KW-1185">Reference proteome</keyword>
<dbReference type="SUPFAM" id="SSF55920">
    <property type="entry name" value="Creatinase/aminopeptidase"/>
    <property type="match status" value="1"/>
</dbReference>
<dbReference type="InterPro" id="IPR000587">
    <property type="entry name" value="Creatinase_N"/>
</dbReference>
<accession>E3H6K1</accession>
<dbReference type="HOGENOM" id="CLU_017266_3_1_0"/>
<dbReference type="EMBL" id="CP002281">
    <property type="protein sequence ID" value="ADO81886.1"/>
    <property type="molecule type" value="Genomic_DNA"/>
</dbReference>
<dbReference type="Pfam" id="PF01321">
    <property type="entry name" value="Creatinase_N"/>
    <property type="match status" value="1"/>
</dbReference>
<dbReference type="PANTHER" id="PTHR46112:SF3">
    <property type="entry name" value="AMINOPEPTIDASE YPDF"/>
    <property type="match status" value="1"/>
</dbReference>
<protein>
    <submittedName>
        <fullName evidence="3">Creatinase</fullName>
    </submittedName>
</protein>
<reference evidence="3 4" key="1">
    <citation type="journal article" date="2010" name="Stand. Genomic Sci.">
        <title>Complete genome sequence of Ilyobacter polytropus type strain (CuHbu1).</title>
        <authorList>
            <person name="Sikorski J."/>
            <person name="Chertkov O."/>
            <person name="Lapidus A."/>
            <person name="Nolan M."/>
            <person name="Lucas S."/>
            <person name="Del Rio T.G."/>
            <person name="Tice H."/>
            <person name="Cheng J.F."/>
            <person name="Tapia R."/>
            <person name="Han C."/>
            <person name="Goodwin L."/>
            <person name="Pitluck S."/>
            <person name="Liolios K."/>
            <person name="Ivanova N."/>
            <person name="Mavromatis K."/>
            <person name="Mikhailova N."/>
            <person name="Pati A."/>
            <person name="Chen A."/>
            <person name="Palaniappan K."/>
            <person name="Land M."/>
            <person name="Hauser L."/>
            <person name="Chang Y.J."/>
            <person name="Jeffries C.D."/>
            <person name="Brambilla E."/>
            <person name="Yasawong M."/>
            <person name="Rohde M."/>
            <person name="Pukall R."/>
            <person name="Spring S."/>
            <person name="Goker M."/>
            <person name="Woyke T."/>
            <person name="Bristow J."/>
            <person name="Eisen J.A."/>
            <person name="Markowitz V."/>
            <person name="Hugenholtz P."/>
            <person name="Kyrpides N.C."/>
            <person name="Klenk H.P."/>
        </authorList>
    </citation>
    <scope>NUCLEOTIDE SEQUENCE [LARGE SCALE GENOMIC DNA]</scope>
    <source>
        <strain evidence="4">ATCC 51220 / DSM 2926 / LMG 16218 / CuHBu1</strain>
    </source>
</reference>
<evidence type="ECO:0000313" key="4">
    <source>
        <dbReference type="Proteomes" id="UP000006875"/>
    </source>
</evidence>
<evidence type="ECO:0000259" key="1">
    <source>
        <dbReference type="Pfam" id="PF00557"/>
    </source>
</evidence>
<dbReference type="eggNOG" id="COG0006">
    <property type="taxonomic scope" value="Bacteria"/>
</dbReference>
<proteinExistence type="predicted"/>
<dbReference type="Proteomes" id="UP000006875">
    <property type="component" value="Chromosome"/>
</dbReference>
<gene>
    <name evidence="3" type="ordered locus">Ilyop_0097</name>
</gene>
<dbReference type="CDD" id="cd01066">
    <property type="entry name" value="APP_MetAP"/>
    <property type="match status" value="1"/>
</dbReference>
<dbReference type="Pfam" id="PF00557">
    <property type="entry name" value="Peptidase_M24"/>
    <property type="match status" value="1"/>
</dbReference>
<dbReference type="OrthoDB" id="366799at2"/>
<dbReference type="AlphaFoldDB" id="E3H6K1"/>
<dbReference type="SUPFAM" id="SSF53092">
    <property type="entry name" value="Creatinase/prolidase N-terminal domain"/>
    <property type="match status" value="1"/>
</dbReference>
<name>E3H6K1_ILYPC</name>
<dbReference type="KEGG" id="ipo:Ilyop_0097"/>
<sequence length="391" mass="44052">MMPFEKKEYLERMKKVKESMNHKGIEVLLITDPANICYLSGHNAWSFYVHQILLVTLDDEMPIFIGRYMDAFCGVVKTTWLDENHVRAYPDYYVQSLIKHPMDYVCDVVKELNLDKKSIGVEMDNYYFTASAYKHLVQGLPDARFVDGDLVVNWVRVIKSDKEIELQRRAAKIVEKAMQTAIDSLEPGARKCDVAADILHAQVSGTQEFGGDYTSIVPLMPCGETAGAPHLTWDESRYTDNTVVAVELAGCHQRYHSPMARTVSLGKPSPKVEEIAKITIEGLNAALDVIKPGVTCEEVELAWRKTIGKYGIEKESRIGYSMGLNYPPDWGEHTISLRPGDKTILKPNMTLHCIPGMYFDDFGVSISEALVVTENGCETLANFPRKLFVKE</sequence>
<feature type="domain" description="Peptidase M24" evidence="1">
    <location>
        <begin position="166"/>
        <end position="374"/>
    </location>
</feature>
<dbReference type="Gene3D" id="3.40.350.10">
    <property type="entry name" value="Creatinase/prolidase N-terminal domain"/>
    <property type="match status" value="1"/>
</dbReference>